<name>A0A2X3VHC3_9STRE</name>
<proteinExistence type="predicted"/>
<dbReference type="RefSeq" id="WP_018030206.1">
    <property type="nucleotide sequence ID" value="NZ_LS483343.1"/>
</dbReference>
<dbReference type="AlphaFoldDB" id="A0A2X3VHC3"/>
<reference evidence="1 2" key="1">
    <citation type="submission" date="2018-06" db="EMBL/GenBank/DDBJ databases">
        <authorList>
            <consortium name="Pathogen Informatics"/>
            <person name="Doyle S."/>
        </authorList>
    </citation>
    <scope>NUCLEOTIDE SEQUENCE [LARGE SCALE GENOMIC DNA]</scope>
    <source>
        <strain evidence="1 2">NCTC12278</strain>
    </source>
</reference>
<accession>A0A2X3VHC3</accession>
<dbReference type="KEGG" id="sfer:NCTC12278_01358"/>
<evidence type="ECO:0000313" key="2">
    <source>
        <dbReference type="Proteomes" id="UP000249495"/>
    </source>
</evidence>
<dbReference type="Proteomes" id="UP000249495">
    <property type="component" value="Chromosome 1"/>
</dbReference>
<organism evidence="1 2">
    <name type="scientific">Streptococcus ferus</name>
    <dbReference type="NCBI Taxonomy" id="1345"/>
    <lineage>
        <taxon>Bacteria</taxon>
        <taxon>Bacillati</taxon>
        <taxon>Bacillota</taxon>
        <taxon>Bacilli</taxon>
        <taxon>Lactobacillales</taxon>
        <taxon>Streptococcaceae</taxon>
        <taxon>Streptococcus</taxon>
    </lineage>
</organism>
<dbReference type="STRING" id="1123303.GCA_000372425_00876"/>
<sequence length="98" mass="11492">MKADILKAIDELLTLIKDYQISDVQTQINELHYLKNQILNDIQLTDRNKLSIYQSLFPPRGGLSDINYWHNDFELRKRVNEKISTLTTTIANFLLDKV</sequence>
<gene>
    <name evidence="1" type="ORF">NCTC12278_01358</name>
</gene>
<keyword evidence="2" id="KW-1185">Reference proteome</keyword>
<dbReference type="EMBL" id="LS483343">
    <property type="protein sequence ID" value="SQF40780.1"/>
    <property type="molecule type" value="Genomic_DNA"/>
</dbReference>
<dbReference type="OrthoDB" id="2003057at2"/>
<protein>
    <submittedName>
        <fullName evidence="1">Uncharacterized protein</fullName>
    </submittedName>
</protein>
<evidence type="ECO:0000313" key="1">
    <source>
        <dbReference type="EMBL" id="SQF40780.1"/>
    </source>
</evidence>